<accession>A0A3M4QQ69</accession>
<dbReference type="Pfam" id="PF08813">
    <property type="entry name" value="Phage_tail_3"/>
    <property type="match status" value="1"/>
</dbReference>
<name>A0A3M4QQ69_9PSED</name>
<sequence length="239" mass="25106">MGKPTNPPLSGFFHICKEEIPMGYKIPDGGTFQHGATYGPDIPFSALSNAAEAVATVTGGTLSAGDIVIVTSGWTRLGNRVVRVKAATATAITLEGIDTTDVQVYPAGSGIGSLKKVLTWVQIPQITDVAFAGGTQNYLDVVFLEDKQGRQMPTDKSAASLALTIADDPGQAFNAILRAADASQTIQAARLNLPGNDTLFYGAFTSFSNQPTVSRSNLLTRTVNLALQGEPTRYLTAVA</sequence>
<proteinExistence type="predicted"/>
<dbReference type="InterPro" id="IPR014918">
    <property type="entry name" value="Phage_tail_3"/>
</dbReference>
<organism evidence="1 2">
    <name type="scientific">Pseudomonas salomonii</name>
    <dbReference type="NCBI Taxonomy" id="191391"/>
    <lineage>
        <taxon>Bacteria</taxon>
        <taxon>Pseudomonadati</taxon>
        <taxon>Pseudomonadota</taxon>
        <taxon>Gammaproteobacteria</taxon>
        <taxon>Pseudomonadales</taxon>
        <taxon>Pseudomonadaceae</taxon>
        <taxon>Pseudomonas</taxon>
    </lineage>
</organism>
<comment type="caution">
    <text evidence="1">The sequence shown here is derived from an EMBL/GenBank/DDBJ whole genome shotgun (WGS) entry which is preliminary data.</text>
</comment>
<evidence type="ECO:0008006" key="3">
    <source>
        <dbReference type="Google" id="ProtNLM"/>
    </source>
</evidence>
<dbReference type="Gene3D" id="4.10.410.40">
    <property type="match status" value="1"/>
</dbReference>
<evidence type="ECO:0000313" key="1">
    <source>
        <dbReference type="EMBL" id="RMQ92571.1"/>
    </source>
</evidence>
<evidence type="ECO:0000313" key="2">
    <source>
        <dbReference type="Proteomes" id="UP000277179"/>
    </source>
</evidence>
<dbReference type="EMBL" id="RBRL01000038">
    <property type="protein sequence ID" value="RMQ92571.1"/>
    <property type="molecule type" value="Genomic_DNA"/>
</dbReference>
<dbReference type="Proteomes" id="UP000277179">
    <property type="component" value="Unassembled WGS sequence"/>
</dbReference>
<reference evidence="1 2" key="1">
    <citation type="submission" date="2018-08" db="EMBL/GenBank/DDBJ databases">
        <title>Recombination of ecologically and evolutionarily significant loci maintains genetic cohesion in the Pseudomonas syringae species complex.</title>
        <authorList>
            <person name="Dillon M."/>
            <person name="Thakur S."/>
            <person name="Almeida R.N.D."/>
            <person name="Weir B.S."/>
            <person name="Guttman D.S."/>
        </authorList>
    </citation>
    <scope>NUCLEOTIDE SEQUENCE [LARGE SCALE GENOMIC DNA]</scope>
    <source>
        <strain evidence="1 2">ICMP 11288</strain>
    </source>
</reference>
<gene>
    <name evidence="1" type="ORF">ALP97_00715</name>
</gene>
<dbReference type="AlphaFoldDB" id="A0A3M4QQ69"/>
<protein>
    <recommendedName>
        <fullName evidence="3">Phage tail protein</fullName>
    </recommendedName>
</protein>